<evidence type="ECO:0000313" key="3">
    <source>
        <dbReference type="Proteomes" id="UP000466445"/>
    </source>
</evidence>
<proteinExistence type="predicted"/>
<protein>
    <recommendedName>
        <fullName evidence="4">Peptidase C39-like domain-containing protein</fullName>
    </recommendedName>
</protein>
<name>A0A7I7SU10_9MYCO</name>
<keyword evidence="3" id="KW-1185">Reference proteome</keyword>
<accession>A0A7I7SU10</accession>
<organism evidence="2 3">
    <name type="scientific">Mycolicibacterium sarraceniae</name>
    <dbReference type="NCBI Taxonomy" id="1534348"/>
    <lineage>
        <taxon>Bacteria</taxon>
        <taxon>Bacillati</taxon>
        <taxon>Actinomycetota</taxon>
        <taxon>Actinomycetes</taxon>
        <taxon>Mycobacteriales</taxon>
        <taxon>Mycobacteriaceae</taxon>
        <taxon>Mycolicibacterium</taxon>
    </lineage>
</organism>
<feature type="compositionally biased region" description="Pro residues" evidence="1">
    <location>
        <begin position="52"/>
        <end position="63"/>
    </location>
</feature>
<dbReference type="KEGG" id="msar:MSAR_36380"/>
<dbReference type="AlphaFoldDB" id="A0A7I7SU10"/>
<feature type="region of interest" description="Disordered" evidence="1">
    <location>
        <begin position="1"/>
        <end position="80"/>
    </location>
</feature>
<evidence type="ECO:0008006" key="4">
    <source>
        <dbReference type="Google" id="ProtNLM"/>
    </source>
</evidence>
<gene>
    <name evidence="2" type="ORF">MSAR_36380</name>
</gene>
<dbReference type="EMBL" id="AP022595">
    <property type="protein sequence ID" value="BBY60502.1"/>
    <property type="molecule type" value="Genomic_DNA"/>
</dbReference>
<evidence type="ECO:0000256" key="1">
    <source>
        <dbReference type="SAM" id="MobiDB-lite"/>
    </source>
</evidence>
<evidence type="ECO:0000313" key="2">
    <source>
        <dbReference type="EMBL" id="BBY60502.1"/>
    </source>
</evidence>
<dbReference type="Proteomes" id="UP000466445">
    <property type="component" value="Chromosome"/>
</dbReference>
<feature type="compositionally biased region" description="Low complexity" evidence="1">
    <location>
        <begin position="16"/>
        <end position="32"/>
    </location>
</feature>
<reference evidence="2 3" key="1">
    <citation type="journal article" date="2019" name="Emerg. Microbes Infect.">
        <title>Comprehensive subspecies identification of 175 nontuberculous mycobacteria species based on 7547 genomic profiles.</title>
        <authorList>
            <person name="Matsumoto Y."/>
            <person name="Kinjo T."/>
            <person name="Motooka D."/>
            <person name="Nabeya D."/>
            <person name="Jung N."/>
            <person name="Uechi K."/>
            <person name="Horii T."/>
            <person name="Iida T."/>
            <person name="Fujita J."/>
            <person name="Nakamura S."/>
        </authorList>
    </citation>
    <scope>NUCLEOTIDE SEQUENCE [LARGE SCALE GENOMIC DNA]</scope>
    <source>
        <strain evidence="2 3">JCM 30395</strain>
    </source>
</reference>
<sequence>MLLVAGCSGAKHTADAPKASSPAATSTQQPAPAAAPAPDKPVLNWGCRGVDPAPPDVLPPAPARPKAKNGSGSGGEVFGDPEAASRYWAQQSQSDCGLMATRLAIAELTGQVPTEAQMIDLAKKTPSQCSPGEPVYDDSFDPSDGGTGHGTCTTDLALLLSQYGVASQYTSDSERGLPTGLNALEGYLGDGKQAIVCVSSAWIWDTDGDRSRCGHLVTVAAIDTEEDLVYLGDSGGDDTRGETVSINIFEKAWAAGGHEILLAG</sequence>